<dbReference type="Gene3D" id="3.40.630.70">
    <property type="entry name" value="Leucyl/phenylalanyl-tRNA-protein transferase, C-terminal domain"/>
    <property type="match status" value="1"/>
</dbReference>
<dbReference type="SUPFAM" id="SSF55729">
    <property type="entry name" value="Acyl-CoA N-acyltransferases (Nat)"/>
    <property type="match status" value="1"/>
</dbReference>
<evidence type="ECO:0000256" key="3">
    <source>
        <dbReference type="ARBA" id="ARBA00023315"/>
    </source>
</evidence>
<keyword evidence="3 4" id="KW-0012">Acyltransferase</keyword>
<evidence type="ECO:0000256" key="4">
    <source>
        <dbReference type="HAMAP-Rule" id="MF_00688"/>
    </source>
</evidence>
<protein>
    <recommendedName>
        <fullName evidence="4">Leucyl/phenylalanyl-tRNA--protein transferase</fullName>
        <ecNumber evidence="4">2.3.2.6</ecNumber>
    </recommendedName>
    <alternativeName>
        <fullName evidence="4">L/F-transferase</fullName>
    </alternativeName>
    <alternativeName>
        <fullName evidence="4">Leucyltransferase</fullName>
    </alternativeName>
    <alternativeName>
        <fullName evidence="4">Phenyalanyltransferase</fullName>
    </alternativeName>
</protein>
<gene>
    <name evidence="4 5" type="primary">aat</name>
    <name evidence="5" type="ORF">AVENP_1420</name>
</gene>
<dbReference type="GO" id="GO:0008914">
    <property type="term" value="F:leucyl-tRNA--protein transferase activity"/>
    <property type="evidence" value="ECO:0007669"/>
    <property type="project" value="UniProtKB-UniRule"/>
</dbReference>
<keyword evidence="1 4" id="KW-0963">Cytoplasm</keyword>
<comment type="similarity">
    <text evidence="4">Belongs to the L/F-transferase family.</text>
</comment>
<comment type="catalytic activity">
    <reaction evidence="4">
        <text>N-terminal L-arginyl-[protein] + L-leucyl-tRNA(Leu) = N-terminal L-leucyl-L-arginyl-[protein] + tRNA(Leu) + H(+)</text>
        <dbReference type="Rhea" id="RHEA:50416"/>
        <dbReference type="Rhea" id="RHEA-COMP:9613"/>
        <dbReference type="Rhea" id="RHEA-COMP:9622"/>
        <dbReference type="Rhea" id="RHEA-COMP:12672"/>
        <dbReference type="Rhea" id="RHEA-COMP:12673"/>
        <dbReference type="ChEBI" id="CHEBI:15378"/>
        <dbReference type="ChEBI" id="CHEBI:64719"/>
        <dbReference type="ChEBI" id="CHEBI:78442"/>
        <dbReference type="ChEBI" id="CHEBI:78494"/>
        <dbReference type="ChEBI" id="CHEBI:133044"/>
        <dbReference type="EC" id="2.3.2.6"/>
    </reaction>
</comment>
<dbReference type="GO" id="GO:0005737">
    <property type="term" value="C:cytoplasm"/>
    <property type="evidence" value="ECO:0007669"/>
    <property type="project" value="UniProtKB-SubCell"/>
</dbReference>
<dbReference type="InterPro" id="IPR042221">
    <property type="entry name" value="Leu/Phe-tRNA_Trfase_N"/>
</dbReference>
<comment type="catalytic activity">
    <reaction evidence="4">
        <text>L-phenylalanyl-tRNA(Phe) + an N-terminal L-alpha-aminoacyl-[protein] = an N-terminal L-phenylalanyl-L-alpha-aminoacyl-[protein] + tRNA(Phe)</text>
        <dbReference type="Rhea" id="RHEA:43632"/>
        <dbReference type="Rhea" id="RHEA-COMP:9668"/>
        <dbReference type="Rhea" id="RHEA-COMP:9699"/>
        <dbReference type="Rhea" id="RHEA-COMP:10636"/>
        <dbReference type="Rhea" id="RHEA-COMP:10637"/>
        <dbReference type="ChEBI" id="CHEBI:78442"/>
        <dbReference type="ChEBI" id="CHEBI:78531"/>
        <dbReference type="ChEBI" id="CHEBI:78597"/>
        <dbReference type="ChEBI" id="CHEBI:83561"/>
        <dbReference type="EC" id="2.3.2.6"/>
    </reaction>
</comment>
<dbReference type="InterPro" id="IPR042203">
    <property type="entry name" value="Leu/Phe-tRNA_Trfase_C"/>
</dbReference>
<name>A0AAE7B7Z2_9BACT</name>
<dbReference type="EMBL" id="CP053840">
    <property type="protein sequence ID" value="QKF66974.1"/>
    <property type="molecule type" value="Genomic_DNA"/>
</dbReference>
<reference evidence="5 6" key="1">
    <citation type="submission" date="2020-05" db="EMBL/GenBank/DDBJ databases">
        <title>Complete genome sequencing of Campylobacter and Arcobacter type strains.</title>
        <authorList>
            <person name="Miller W.G."/>
            <person name="Yee E."/>
        </authorList>
    </citation>
    <scope>NUCLEOTIDE SEQUENCE [LARGE SCALE GENOMIC DNA]</scope>
    <source>
        <strain evidence="5 6">LMG 26156</strain>
    </source>
</reference>
<evidence type="ECO:0000313" key="5">
    <source>
        <dbReference type="EMBL" id="QKF66974.1"/>
    </source>
</evidence>
<dbReference type="RefSeq" id="WP_128358592.1">
    <property type="nucleotide sequence ID" value="NZ_CP053840.1"/>
</dbReference>
<proteinExistence type="inferred from homology"/>
<dbReference type="HAMAP" id="MF_00688">
    <property type="entry name" value="Leu_Phe_trans"/>
    <property type="match status" value="1"/>
</dbReference>
<dbReference type="InterPro" id="IPR004616">
    <property type="entry name" value="Leu/Phe-tRNA_Trfase"/>
</dbReference>
<dbReference type="Gene3D" id="3.30.70.3550">
    <property type="entry name" value="Leucyl/phenylalanyl-tRNA-protein transferase, N-terminal domain"/>
    <property type="match status" value="1"/>
</dbReference>
<comment type="function">
    <text evidence="4">Functions in the N-end rule pathway of protein degradation where it conjugates Leu, Phe and, less efficiently, Met from aminoacyl-tRNAs to the N-termini of proteins containing an N-terminal arginine or lysine.</text>
</comment>
<accession>A0AAE7B7Z2</accession>
<dbReference type="KEGG" id="avp:AVENP_1420"/>
<dbReference type="PANTHER" id="PTHR30098">
    <property type="entry name" value="LEUCYL/PHENYLALANYL-TRNA--PROTEIN TRANSFERASE"/>
    <property type="match status" value="1"/>
</dbReference>
<dbReference type="PANTHER" id="PTHR30098:SF2">
    <property type="entry name" value="LEUCYL_PHENYLALANYL-TRNA--PROTEIN TRANSFERASE"/>
    <property type="match status" value="1"/>
</dbReference>
<sequence length="225" mass="26056">MKLIDKKYAVYLLDDDNFDFPKLNMMKDDLVAVGGDFHPQRVINAYENGIFPWYIDDYNYIHWFSPQKRMVLKPNEMKVSKSLKKSIQNKGFIIKSNENFEAVIRACSEIKRKHENSTWISDEFIQAYINLHNLDIAFSIECYLNDELVGGLYGLLIGNVFCGESMFAKVTDASKVAFYHLCQQAQNNGIELIDCQVYNDHLASLGAYEISRVEYFKILNENLDS</sequence>
<dbReference type="AlphaFoldDB" id="A0AAE7B7Z2"/>
<dbReference type="NCBIfam" id="TIGR00667">
    <property type="entry name" value="aat"/>
    <property type="match status" value="1"/>
</dbReference>
<evidence type="ECO:0000256" key="2">
    <source>
        <dbReference type="ARBA" id="ARBA00022679"/>
    </source>
</evidence>
<keyword evidence="6" id="KW-1185">Reference proteome</keyword>
<dbReference type="Pfam" id="PF03588">
    <property type="entry name" value="Leu_Phe_trans"/>
    <property type="match status" value="1"/>
</dbReference>
<dbReference type="Proteomes" id="UP000503482">
    <property type="component" value="Chromosome"/>
</dbReference>
<dbReference type="GO" id="GO:0030163">
    <property type="term" value="P:protein catabolic process"/>
    <property type="evidence" value="ECO:0007669"/>
    <property type="project" value="UniProtKB-UniRule"/>
</dbReference>
<keyword evidence="2 4" id="KW-0808">Transferase</keyword>
<evidence type="ECO:0000313" key="6">
    <source>
        <dbReference type="Proteomes" id="UP000503482"/>
    </source>
</evidence>
<comment type="subcellular location">
    <subcellularLocation>
        <location evidence="4">Cytoplasm</location>
    </subcellularLocation>
</comment>
<dbReference type="EC" id="2.3.2.6" evidence="4"/>
<organism evidence="5 6">
    <name type="scientific">Arcobacter venerupis</name>
    <dbReference type="NCBI Taxonomy" id="1054033"/>
    <lineage>
        <taxon>Bacteria</taxon>
        <taxon>Pseudomonadati</taxon>
        <taxon>Campylobacterota</taxon>
        <taxon>Epsilonproteobacteria</taxon>
        <taxon>Campylobacterales</taxon>
        <taxon>Arcobacteraceae</taxon>
        <taxon>Arcobacter</taxon>
    </lineage>
</organism>
<comment type="catalytic activity">
    <reaction evidence="4">
        <text>N-terminal L-lysyl-[protein] + L-leucyl-tRNA(Leu) = N-terminal L-leucyl-L-lysyl-[protein] + tRNA(Leu) + H(+)</text>
        <dbReference type="Rhea" id="RHEA:12340"/>
        <dbReference type="Rhea" id="RHEA-COMP:9613"/>
        <dbReference type="Rhea" id="RHEA-COMP:9622"/>
        <dbReference type="Rhea" id="RHEA-COMP:12670"/>
        <dbReference type="Rhea" id="RHEA-COMP:12671"/>
        <dbReference type="ChEBI" id="CHEBI:15378"/>
        <dbReference type="ChEBI" id="CHEBI:65249"/>
        <dbReference type="ChEBI" id="CHEBI:78442"/>
        <dbReference type="ChEBI" id="CHEBI:78494"/>
        <dbReference type="ChEBI" id="CHEBI:133043"/>
        <dbReference type="EC" id="2.3.2.6"/>
    </reaction>
</comment>
<dbReference type="InterPro" id="IPR016181">
    <property type="entry name" value="Acyl_CoA_acyltransferase"/>
</dbReference>
<evidence type="ECO:0000256" key="1">
    <source>
        <dbReference type="ARBA" id="ARBA00022490"/>
    </source>
</evidence>